<reference evidence="2 3" key="1">
    <citation type="submission" date="2018-02" db="EMBL/GenBank/DDBJ databases">
        <title>Genome sequence of the basidiomycete white-rot fungus Phlebia centrifuga.</title>
        <authorList>
            <person name="Granchi Z."/>
            <person name="Peng M."/>
            <person name="de Vries R.P."/>
            <person name="Hilden K."/>
            <person name="Makela M.R."/>
            <person name="Grigoriev I."/>
            <person name="Riley R."/>
        </authorList>
    </citation>
    <scope>NUCLEOTIDE SEQUENCE [LARGE SCALE GENOMIC DNA]</scope>
    <source>
        <strain evidence="2 3">FBCC195</strain>
    </source>
</reference>
<protein>
    <submittedName>
        <fullName evidence="2">Uncharacterized protein</fullName>
    </submittedName>
</protein>
<comment type="caution">
    <text evidence="2">The sequence shown here is derived from an EMBL/GenBank/DDBJ whole genome shotgun (WGS) entry which is preliminary data.</text>
</comment>
<accession>A0A2R6P0K2</accession>
<evidence type="ECO:0000256" key="1">
    <source>
        <dbReference type="SAM" id="MobiDB-lite"/>
    </source>
</evidence>
<gene>
    <name evidence="2" type="ORF">PHLCEN_2v5998</name>
</gene>
<feature type="compositionally biased region" description="Polar residues" evidence="1">
    <location>
        <begin position="138"/>
        <end position="182"/>
    </location>
</feature>
<feature type="compositionally biased region" description="Low complexity" evidence="1">
    <location>
        <begin position="194"/>
        <end position="216"/>
    </location>
</feature>
<evidence type="ECO:0000313" key="3">
    <source>
        <dbReference type="Proteomes" id="UP000186601"/>
    </source>
</evidence>
<dbReference type="AlphaFoldDB" id="A0A2R6P0K2"/>
<evidence type="ECO:0000313" key="2">
    <source>
        <dbReference type="EMBL" id="PSR82565.1"/>
    </source>
</evidence>
<feature type="region of interest" description="Disordered" evidence="1">
    <location>
        <begin position="77"/>
        <end position="269"/>
    </location>
</feature>
<dbReference type="Proteomes" id="UP000186601">
    <property type="component" value="Unassembled WGS sequence"/>
</dbReference>
<sequence length="297" mass="33131">MELDRKVREFPVPKEVVEILEDLKNPATEDEPPILTRLSEKAHHALAAATNDPAQDGALWNIKIEDDADELEIFAGKTRLVESKRPSPSPVLDTRMEPQPAQSVSRPLYDPMSQPSINPPPTLPTLPHMQQVAGPSGSGSNWPQSQDGNTRVQGYSNVSYSPQRSQDYYLSTGYSPSPTSGQVGYGQWPPPHNQPQQQLQQPQQSQPYMMQQQQQQYAEYGISQYPPNTESYMRHHAPPNLAGQPSHPTHPGGQGPYPPPAELVNLGLASRDSRLGERWTSFMQESGFFDEINYRPT</sequence>
<organism evidence="2 3">
    <name type="scientific">Hermanssonia centrifuga</name>
    <dbReference type="NCBI Taxonomy" id="98765"/>
    <lineage>
        <taxon>Eukaryota</taxon>
        <taxon>Fungi</taxon>
        <taxon>Dikarya</taxon>
        <taxon>Basidiomycota</taxon>
        <taxon>Agaricomycotina</taxon>
        <taxon>Agaricomycetes</taxon>
        <taxon>Polyporales</taxon>
        <taxon>Meruliaceae</taxon>
        <taxon>Hermanssonia</taxon>
    </lineage>
</organism>
<proteinExistence type="predicted"/>
<keyword evidence="3" id="KW-1185">Reference proteome</keyword>
<dbReference type="EMBL" id="MLYV02000581">
    <property type="protein sequence ID" value="PSR82565.1"/>
    <property type="molecule type" value="Genomic_DNA"/>
</dbReference>
<name>A0A2R6P0K2_9APHY</name>